<dbReference type="PANTHER" id="PTHR48140">
    <property type="entry name" value="FATTY ACID DESATURASE 4, CHLOROPLASTIC-RELATED"/>
    <property type="match status" value="1"/>
</dbReference>
<proteinExistence type="inferred from homology"/>
<accession>A0A7S0JCY8</accession>
<dbReference type="GO" id="GO:0006631">
    <property type="term" value="P:fatty acid metabolic process"/>
    <property type="evidence" value="ECO:0007669"/>
    <property type="project" value="UniProtKB-UniPathway"/>
</dbReference>
<reference evidence="8" key="1">
    <citation type="submission" date="2021-01" db="EMBL/GenBank/DDBJ databases">
        <authorList>
            <person name="Corre E."/>
            <person name="Pelletier E."/>
            <person name="Niang G."/>
            <person name="Scheremetjew M."/>
            <person name="Finn R."/>
            <person name="Kale V."/>
            <person name="Holt S."/>
            <person name="Cochrane G."/>
            <person name="Meng A."/>
            <person name="Brown T."/>
            <person name="Cohen L."/>
        </authorList>
    </citation>
    <scope>NUCLEOTIDE SEQUENCE</scope>
    <source>
        <strain evidence="8">RCC1130</strain>
    </source>
</reference>
<name>A0A7S0JCY8_9EUKA</name>
<dbReference type="AlphaFoldDB" id="A0A7S0JCY8"/>
<comment type="similarity">
    <text evidence="2">Belongs to the fatty acid desaturase CarF family.</text>
</comment>
<keyword evidence="4 6" id="KW-1133">Transmembrane helix</keyword>
<dbReference type="InterPro" id="IPR019547">
    <property type="entry name" value="Lipid_desat"/>
</dbReference>
<evidence type="ECO:0000256" key="5">
    <source>
        <dbReference type="ARBA" id="ARBA00023136"/>
    </source>
</evidence>
<protein>
    <recommendedName>
        <fullName evidence="7">Lipid desaturase domain-containing protein</fullName>
    </recommendedName>
</protein>
<dbReference type="Pfam" id="PF10520">
    <property type="entry name" value="Lipid_desat"/>
    <property type="match status" value="1"/>
</dbReference>
<evidence type="ECO:0000256" key="3">
    <source>
        <dbReference type="ARBA" id="ARBA00022692"/>
    </source>
</evidence>
<feature type="transmembrane region" description="Helical" evidence="6">
    <location>
        <begin position="43"/>
        <end position="63"/>
    </location>
</feature>
<dbReference type="EMBL" id="HBER01043917">
    <property type="protein sequence ID" value="CAD8546802.1"/>
    <property type="molecule type" value="Transcribed_RNA"/>
</dbReference>
<evidence type="ECO:0000256" key="6">
    <source>
        <dbReference type="SAM" id="Phobius"/>
    </source>
</evidence>
<evidence type="ECO:0000256" key="1">
    <source>
        <dbReference type="ARBA" id="ARBA00004141"/>
    </source>
</evidence>
<dbReference type="PANTHER" id="PTHR48140:SF1">
    <property type="entry name" value="FATTY ACID DESATURASE 4, CHLOROPLASTIC-RELATED"/>
    <property type="match status" value="1"/>
</dbReference>
<evidence type="ECO:0000256" key="4">
    <source>
        <dbReference type="ARBA" id="ARBA00022989"/>
    </source>
</evidence>
<feature type="transmembrane region" description="Helical" evidence="6">
    <location>
        <begin position="144"/>
        <end position="168"/>
    </location>
</feature>
<keyword evidence="3 6" id="KW-0812">Transmembrane</keyword>
<dbReference type="UniPathway" id="UPA00199"/>
<organism evidence="8">
    <name type="scientific">Calcidiscus leptoporus</name>
    <dbReference type="NCBI Taxonomy" id="127549"/>
    <lineage>
        <taxon>Eukaryota</taxon>
        <taxon>Haptista</taxon>
        <taxon>Haptophyta</taxon>
        <taxon>Prymnesiophyceae</taxon>
        <taxon>Coccolithales</taxon>
        <taxon>Calcidiscaceae</taxon>
        <taxon>Calcidiscus</taxon>
    </lineage>
</organism>
<dbReference type="GO" id="GO:0016020">
    <property type="term" value="C:membrane"/>
    <property type="evidence" value="ECO:0007669"/>
    <property type="project" value="UniProtKB-SubCell"/>
</dbReference>
<sequence>MLQLAPAGQRKATTRVQPAAAATSYFQPLQAGDVLQSTVPHRLICAAALLLVLALGVKIAIVAPPVVSTWDVLTRALAVFAGYEFADFGSGVYHWAMDNYGSSGTPIWGKQIEAFQGHHERPWTITHRNTCNNLHQPAVATIPFLAGFVLLVNNVHALAFGAVSMSFIMCAQELHKWAHFTKRDAPAHANLLQDAGLAVSRRAHLMHHKAPFETNYCIVSGHCNRLLDSIGFFPALERLVYRINRIEPRSWTSERFNFGDAVVRR</sequence>
<dbReference type="InterPro" id="IPR052864">
    <property type="entry name" value="Chloroplast_FAD_CarF"/>
</dbReference>
<gene>
    <name evidence="8" type="ORF">CLEP1334_LOCUS22092</name>
</gene>
<comment type="subcellular location">
    <subcellularLocation>
        <location evidence="1">Membrane</location>
        <topology evidence="1">Multi-pass membrane protein</topology>
    </subcellularLocation>
</comment>
<evidence type="ECO:0000259" key="7">
    <source>
        <dbReference type="Pfam" id="PF10520"/>
    </source>
</evidence>
<evidence type="ECO:0000256" key="2">
    <source>
        <dbReference type="ARBA" id="ARBA00007620"/>
    </source>
</evidence>
<keyword evidence="5 6" id="KW-0472">Membrane</keyword>
<evidence type="ECO:0000313" key="8">
    <source>
        <dbReference type="EMBL" id="CAD8546802.1"/>
    </source>
</evidence>
<feature type="domain" description="Lipid desaturase" evidence="7">
    <location>
        <begin position="85"/>
        <end position="251"/>
    </location>
</feature>